<proteinExistence type="inferred from homology"/>
<dbReference type="PANTHER" id="PTHR13420">
    <property type="entry name" value="UPF0235 PROTEIN C15ORF40"/>
    <property type="match status" value="1"/>
</dbReference>
<reference evidence="3 4" key="1">
    <citation type="submission" date="2021-08" db="EMBL/GenBank/DDBJ databases">
        <title>Draft genome sequence of Spirulina subsalsa with high tolerance to salinity and hype-accumulation of phycocyanin.</title>
        <authorList>
            <person name="Pei H."/>
            <person name="Jiang L."/>
        </authorList>
    </citation>
    <scope>NUCLEOTIDE SEQUENCE [LARGE SCALE GENOMIC DNA]</scope>
    <source>
        <strain evidence="3 4">FACHB-351</strain>
    </source>
</reference>
<dbReference type="EMBL" id="JAIHOM010000012">
    <property type="protein sequence ID" value="MCW6035369.1"/>
    <property type="molecule type" value="Genomic_DNA"/>
</dbReference>
<dbReference type="RefSeq" id="WP_265263054.1">
    <property type="nucleotide sequence ID" value="NZ_JAIHOM010000012.1"/>
</dbReference>
<keyword evidence="4" id="KW-1185">Reference proteome</keyword>
<dbReference type="InterPro" id="IPR003746">
    <property type="entry name" value="DUF167"/>
</dbReference>
<protein>
    <recommendedName>
        <fullName evidence="2">UPF0235 protein K4A83_03645</fullName>
    </recommendedName>
</protein>
<evidence type="ECO:0000313" key="4">
    <source>
        <dbReference type="Proteomes" id="UP001526426"/>
    </source>
</evidence>
<evidence type="ECO:0000256" key="2">
    <source>
        <dbReference type="HAMAP-Rule" id="MF_00634"/>
    </source>
</evidence>
<comment type="caution">
    <text evidence="3">The sequence shown here is derived from an EMBL/GenBank/DDBJ whole genome shotgun (WGS) entry which is preliminary data.</text>
</comment>
<comment type="similarity">
    <text evidence="1 2">Belongs to the UPF0235 family.</text>
</comment>
<dbReference type="Gene3D" id="3.30.1200.10">
    <property type="entry name" value="YggU-like"/>
    <property type="match status" value="1"/>
</dbReference>
<sequence>MKKQVTVKPNSKVQSLTEAPDGSLMIRLKSPPVDGKANQELIQFLAKTYGVSKSQVRITHGLSSRHKWLEIELNN</sequence>
<evidence type="ECO:0000313" key="3">
    <source>
        <dbReference type="EMBL" id="MCW6035369.1"/>
    </source>
</evidence>
<accession>A0ABT3L1J0</accession>
<evidence type="ECO:0000256" key="1">
    <source>
        <dbReference type="ARBA" id="ARBA00010364"/>
    </source>
</evidence>
<dbReference type="Pfam" id="PF02594">
    <property type="entry name" value="DUF167"/>
    <property type="match status" value="1"/>
</dbReference>
<dbReference type="SMART" id="SM01152">
    <property type="entry name" value="DUF167"/>
    <property type="match status" value="1"/>
</dbReference>
<name>A0ABT3L1J0_9CYAN</name>
<organism evidence="3 4">
    <name type="scientific">Spirulina subsalsa FACHB-351</name>
    <dbReference type="NCBI Taxonomy" id="234711"/>
    <lineage>
        <taxon>Bacteria</taxon>
        <taxon>Bacillati</taxon>
        <taxon>Cyanobacteriota</taxon>
        <taxon>Cyanophyceae</taxon>
        <taxon>Spirulinales</taxon>
        <taxon>Spirulinaceae</taxon>
        <taxon>Spirulina</taxon>
    </lineage>
</organism>
<dbReference type="InterPro" id="IPR036591">
    <property type="entry name" value="YggU-like_sf"/>
</dbReference>
<dbReference type="NCBIfam" id="TIGR00251">
    <property type="entry name" value="DUF167 family protein"/>
    <property type="match status" value="1"/>
</dbReference>
<dbReference type="Proteomes" id="UP001526426">
    <property type="component" value="Unassembled WGS sequence"/>
</dbReference>
<gene>
    <name evidence="3" type="ORF">K4A83_03645</name>
</gene>
<dbReference type="SUPFAM" id="SSF69786">
    <property type="entry name" value="YggU-like"/>
    <property type="match status" value="1"/>
</dbReference>
<dbReference type="HAMAP" id="MF_00634">
    <property type="entry name" value="UPF0235"/>
    <property type="match status" value="1"/>
</dbReference>
<dbReference type="PANTHER" id="PTHR13420:SF7">
    <property type="entry name" value="UPF0235 PROTEIN C15ORF40"/>
    <property type="match status" value="1"/>
</dbReference>